<feature type="chain" id="PRO_5001863003" description="Gliding motility protein SprA N-terminal domain-containing protein" evidence="3">
    <location>
        <begin position="26"/>
        <end position="2417"/>
    </location>
</feature>
<dbReference type="Pfam" id="PF14349">
    <property type="entry name" value="SprA_N"/>
    <property type="match status" value="2"/>
</dbReference>
<dbReference type="STRING" id="319236.BST91_09960"/>
<comment type="caution">
    <text evidence="5">The sequence shown here is derived from an EMBL/GenBank/DDBJ whole genome shotgun (WGS) entry which is preliminary data.</text>
</comment>
<feature type="signal peptide" evidence="3">
    <location>
        <begin position="1"/>
        <end position="25"/>
    </location>
</feature>
<dbReference type="NCBIfam" id="TIGR04189">
    <property type="entry name" value="surface_SprA"/>
    <property type="match status" value="1"/>
</dbReference>
<evidence type="ECO:0000256" key="3">
    <source>
        <dbReference type="SAM" id="SignalP"/>
    </source>
</evidence>
<organism evidence="5 6">
    <name type="scientific">Nonlabens tegetincola</name>
    <dbReference type="NCBI Taxonomy" id="323273"/>
    <lineage>
        <taxon>Bacteria</taxon>
        <taxon>Pseudomonadati</taxon>
        <taxon>Bacteroidota</taxon>
        <taxon>Flavobacteriia</taxon>
        <taxon>Flavobacteriales</taxon>
        <taxon>Flavobacteriaceae</taxon>
        <taxon>Nonlabens</taxon>
    </lineage>
</organism>
<evidence type="ECO:0000256" key="2">
    <source>
        <dbReference type="SAM" id="MobiDB-lite"/>
    </source>
</evidence>
<protein>
    <recommendedName>
        <fullName evidence="4">Gliding motility protein SprA N-terminal domain-containing protein</fullName>
    </recommendedName>
</protein>
<keyword evidence="3" id="KW-0732">Signal</keyword>
<feature type="region of interest" description="Disordered" evidence="2">
    <location>
        <begin position="1134"/>
        <end position="1157"/>
    </location>
</feature>
<dbReference type="InterPro" id="IPR025684">
    <property type="entry name" value="SprA_N_dom"/>
</dbReference>
<feature type="coiled-coil region" evidence="1">
    <location>
        <begin position="1309"/>
        <end position="1336"/>
    </location>
</feature>
<dbReference type="InterPro" id="IPR026377">
    <property type="entry name" value="Cell_surface_SprA"/>
</dbReference>
<dbReference type="Proteomes" id="UP000029221">
    <property type="component" value="Unassembled WGS sequence"/>
</dbReference>
<sequence length="2417" mass="273953">MGYRYFKMKLLPVLIALFCFAFAKAQQPTTQENDSIPNGVELGKLELPDPPSITKMYEYDPVMDRYILRTTFAGYQLDYPFVLTREQYLQRAMKEQMKSYFIEKAQAIAGKTDEDKEKQKNLLPNFYVNSALFESIFGGTEISVVPQGSVEVDLGLLFNRSDNPSFSPRNRQNTTFDFNQRINLSLVGKVGTRLQVNANYDTQSTFNFQNQIKLDYTPTEDDILQSIEVGNVNMPLNSQLIRGAQSLFGIKTELQFGKTRITAVFSEQQSEARTVQAQGGASINEFDFFSLDYDENRHFFLAHYFRDNYDRTLENYPFINTNVQITRAEVWITNRGNRTQDVRNLVAIQDLGESDGENIGLDVVPPGFVNVTEGAYPDNSNNQFNPRGINGSTSSLLNEQIRDIGTVQQGFGGAQVNEGFDYVSLENARKLAPNEYTLNTQLGYISLRQRLNNDEVLAVAFQFTAGGKVYQVGEFANDGVVATNVDANTNPGQVAVNNQNLVVKLLKSNLVTVTEPSWDLMMKNIYNLGGFQLSPEDFRLNIFYQYPPELNYITAAPGTLTNPPVALPSDVEETTLIRVFDLDRLNQQGDPQPDGDGFFDYVPGLTIDPENGRIIFTSVEPFGEFLFNKLDLTPGAGPEDYNNPSTYNANQEQYVYRNMYRTTKAQALENADKNKYLIKGQYKSTGQEGIPIGAFNVPRGSVTVTAGGRTLQEGIDYTVDYLAGRVIILDQALLNSNTPIQVSTENNSVFRQQTKRFTGINVEHKFSEDLIVGGTFLNLKERPITQKSTYGFEPINNTILGANFLYNTEVPVLTRLVNKLPNIDTDVASNLSLRGEIAYLFPGSPAGDNFGNRAAAYVDDFEGSQTTIDILSPFAWSLASTPVDFEGNGSSSNPLEYNYSRAKMSWYSIDPIFYGTQRPAGITDDDVSDWRTRRVFIDELFPNVDLQQGQQQVVNTLDLAYYPSERGPYNYNPSAAGSNILPNPQDNWAGIMRQFSSTNFEQNNVEYIQFWMMDTFAFDPTNTGGTISINLGSISEDVLKDNRKQFENGLPDDGGTILTTSTAYGKVPNSQSLVYAFDTQGQERANQDIGLDGFSDAEEINSFPAFGPVDPANDNYEFYLAANGDIVNRYRNYNGTEGNSPSEVSQTNRGSTTLPDVEDINRDNTMNTIDSYFEYNIPVFPGMDVNNNIYIYDTREVQTELPNGTRIDTRWVQFRVPLNDPNREVINEIADFRAIRFMRMYLTDFNVDTHLRFGSLDLVRGDYRQFTSDLNEPGTAQNPNSVFEVQGVNIENNEERDPVVYLLPPGVEREELRTQNQNIRQNEQSLALRVRDLESEGVRAVFKNISIDMRQYEDLEMFAHVDHANFPDRTIEDGDLEVFVRIGHDFTQNYYEVRLPLVVTQPNTTVREEIWPNENNFKINLDHLGKIKAAVLSNPALNVNEVNFFEESVNADGRPILFSGIGNVGQHIYGIKGNPNFGDIRTLMIGVRNASGDVTSGEVWVNEMRLAGLKNEGGYAATMNLDANVADFASVTATGRRSTIGFGAIEQGPNERDRENVTQYDITTNVSLGQLLPKKWGVQLPFTYSIGEETITPQFDPQFEDIELDTRLDNADNDAERDAIREQAENYTRRQSVNLIGMRKERTGDSKPMPYDIENFTFSGSYNQVDQRNFEIEQYKEQSVNAGATYNYAFPKAEVEPFKNISFLEGKYGKFLSDFNLNLLPNNFSASGNIVRQYNFQKFRDLQLDTNPVDIDGDGIPDAQNISIAPLTNRNFTLNHQYAINWDLTKSLQFNLSANQNRLVRSYIDSESNEVDQDYTLWTDFFDEGIPNQHNQQLQLTYKLPFDKFPFLAFAKANYTYTADFNWQRSSQQFSQLDDIPDIGNTVSNANTHRINGTLDLDNLYKYVGLEKIKFGNEARNARKRSRSRSRTRTPAGTPNPDQAKEEKEKKIPKKNFANQALNTLIGVVTSVKRAQINYEETNGMFLPGYTNDIGFIGTLKPTTGFVFGSQAEVRELAARKGWLTLFQDFNQQYSEVASRKFDYNIKVDLVKDLTLDLVGNRNYQETYQENYRVNPTSLQYQSLTPNEFGNFDISTIMIGTAFQKSDINGSKTFETFRNNRLAVANKLATEFYGTTTFNRDSDGFPVGFSRNSQEVLLPSFIAAYEGRDVEDQDRSAFRDIPLPNWTLKYTGLMNLKWFKKRFRRFSLNHGYRSSYTINQFQRNLDFVAGNRNFDYDENATLNPGSLNQNGDFKSPQLYFNINLTESFSPLFKIDFEMKNSMSIAVEHRRDRAVSLSFDNNLLTEINSKEWIVGVGYRLKDLKFRTNWGGRSRVIKSDLNMRLDGSIRDNITIVRYLDFDNSQATAGQTIYGLKFSAEYAFSQAFTGIFYYDHTFSEFAISTAFPQTTIRSGITLRYTFGN</sequence>
<proteinExistence type="predicted"/>
<feature type="region of interest" description="Disordered" evidence="2">
    <location>
        <begin position="1915"/>
        <end position="1949"/>
    </location>
</feature>
<name>A0A090Q406_9FLAO</name>
<accession>A0A090Q406</accession>
<feature type="compositionally biased region" description="Basic residues" evidence="2">
    <location>
        <begin position="1918"/>
        <end position="1928"/>
    </location>
</feature>
<feature type="domain" description="Gliding motility protein SprA N-terminal" evidence="4">
    <location>
        <begin position="54"/>
        <end position="444"/>
    </location>
</feature>
<evidence type="ECO:0000313" key="5">
    <source>
        <dbReference type="EMBL" id="GAK97735.1"/>
    </source>
</evidence>
<dbReference type="eggNOG" id="COG1747">
    <property type="taxonomic scope" value="Bacteria"/>
</dbReference>
<feature type="domain" description="Gliding motility protein SprA N-terminal" evidence="4">
    <location>
        <begin position="1110"/>
        <end position="1608"/>
    </location>
</feature>
<gene>
    <name evidence="5" type="ORF">JCM19294_274</name>
</gene>
<reference evidence="5" key="1">
    <citation type="journal article" date="2014" name="Genome Announc.">
        <title>Draft Genome Sequences of Marine Flavobacterium Nonlabens Strains NR17, NR24, NR27, NR32, NR33, and Ara13.</title>
        <authorList>
            <person name="Nakanishi M."/>
            <person name="Meirelles P."/>
            <person name="Suzuki R."/>
            <person name="Takatani N."/>
            <person name="Mino S."/>
            <person name="Suda W."/>
            <person name="Oshima K."/>
            <person name="Hattori M."/>
            <person name="Ohkuma M."/>
            <person name="Hosokawa M."/>
            <person name="Miyashita K."/>
            <person name="Thompson F.L."/>
            <person name="Niwa A."/>
            <person name="Sawabe T."/>
            <person name="Sawabe T."/>
        </authorList>
    </citation>
    <scope>NUCLEOTIDE SEQUENCE [LARGE SCALE GENOMIC DNA]</scope>
    <source>
        <strain evidence="5">JCM 19294</strain>
    </source>
</reference>
<evidence type="ECO:0000259" key="4">
    <source>
        <dbReference type="Pfam" id="PF14349"/>
    </source>
</evidence>
<keyword evidence="6" id="KW-1185">Reference proteome</keyword>
<feature type="compositionally biased region" description="Polar residues" evidence="2">
    <location>
        <begin position="1134"/>
        <end position="1154"/>
    </location>
</feature>
<keyword evidence="1" id="KW-0175">Coiled coil</keyword>
<dbReference type="EMBL" id="BBML01000007">
    <property type="protein sequence ID" value="GAK97735.1"/>
    <property type="molecule type" value="Genomic_DNA"/>
</dbReference>
<evidence type="ECO:0000313" key="6">
    <source>
        <dbReference type="Proteomes" id="UP000029221"/>
    </source>
</evidence>
<evidence type="ECO:0000256" key="1">
    <source>
        <dbReference type="SAM" id="Coils"/>
    </source>
</evidence>